<dbReference type="PROSITE" id="PS51257">
    <property type="entry name" value="PROKAR_LIPOPROTEIN"/>
    <property type="match status" value="1"/>
</dbReference>
<dbReference type="PANTHER" id="PTHR43248:SF29">
    <property type="entry name" value="TRIPEPTIDYL AMINOPEPTIDASE"/>
    <property type="match status" value="1"/>
</dbReference>
<keyword evidence="8" id="KW-1185">Reference proteome</keyword>
<feature type="signal peptide" evidence="4">
    <location>
        <begin position="1"/>
        <end position="23"/>
    </location>
</feature>
<accession>A0ABS1M9A3</accession>
<dbReference type="InterPro" id="IPR000073">
    <property type="entry name" value="AB_hydrolase_1"/>
</dbReference>
<evidence type="ECO:0000256" key="3">
    <source>
        <dbReference type="ARBA" id="ARBA00022801"/>
    </source>
</evidence>
<name>A0ABS1M9A3_9NOCA</name>
<dbReference type="RefSeq" id="WP_201949459.1">
    <property type="nucleotide sequence ID" value="NZ_JAERRJ010000008.1"/>
</dbReference>
<proteinExistence type="inferred from homology"/>
<feature type="chain" id="PRO_5045283569" evidence="4">
    <location>
        <begin position="24"/>
        <end position="478"/>
    </location>
</feature>
<evidence type="ECO:0000256" key="4">
    <source>
        <dbReference type="SAM" id="SignalP"/>
    </source>
</evidence>
<sequence length="478" mass="49756">MRSLVRWVLVPVLLATGCGGTTAQDPGTTWSACAPAGVDAAGRSWECAVVRAPLDYREPDGASIDLAVIRSRTADPAQRLGSLVYNPGGPGGSGFETVAAAAAKFAAALDRYDLVSWDPRGVGRSAPVVCGAVELPERVPRSDAEWAELDAASGQFADSCSAESGRLLPHLGLFDSARDIDLIRAALGEETLNFLGVSYGGQLGAAYATVFPHRVGRMVLDAPGTPLRTFQRSLLDQAEGSEAALRRFLAFCLSGSCPLGATEPEALERVDALLAQADSAPLPTGREPLTRAVAVAALGIGLAAPEIWPQLTTALALALSGDGSELISYADLFTGRAPDGSVSNFAAINTAVNCADYPDVYSADQIRALLPAFAQTSPRFGELTGLRLLECTHWPVHGVGRDRLDGTGAAPILLLGNLGDPQARYDWVREVADALASGVLLTYDGVGHGAYGGVNTCVDAVVNAYLDEGTLPAPETRC</sequence>
<keyword evidence="2 4" id="KW-0732">Signal</keyword>
<organism evidence="7 8">
    <name type="scientific">Nocardia acididurans</name>
    <dbReference type="NCBI Taxonomy" id="2802282"/>
    <lineage>
        <taxon>Bacteria</taxon>
        <taxon>Bacillati</taxon>
        <taxon>Actinomycetota</taxon>
        <taxon>Actinomycetes</taxon>
        <taxon>Mycobacteriales</taxon>
        <taxon>Nocardiaceae</taxon>
        <taxon>Nocardia</taxon>
    </lineage>
</organism>
<evidence type="ECO:0000313" key="7">
    <source>
        <dbReference type="EMBL" id="MBL1076866.1"/>
    </source>
</evidence>
<dbReference type="Pfam" id="PF08386">
    <property type="entry name" value="Abhydrolase_4"/>
    <property type="match status" value="1"/>
</dbReference>
<dbReference type="InterPro" id="IPR029058">
    <property type="entry name" value="AB_hydrolase_fold"/>
</dbReference>
<evidence type="ECO:0000313" key="8">
    <source>
        <dbReference type="Proteomes" id="UP000602198"/>
    </source>
</evidence>
<dbReference type="Gene3D" id="3.40.50.1820">
    <property type="entry name" value="alpha/beta hydrolase"/>
    <property type="match status" value="1"/>
</dbReference>
<feature type="domain" description="AB hydrolase-1" evidence="5">
    <location>
        <begin position="83"/>
        <end position="227"/>
    </location>
</feature>
<feature type="domain" description="Peptidase S33 tripeptidyl aminopeptidase-like C-terminal" evidence="6">
    <location>
        <begin position="378"/>
        <end position="478"/>
    </location>
</feature>
<dbReference type="InterPro" id="IPR013595">
    <property type="entry name" value="Pept_S33_TAP-like_C"/>
</dbReference>
<dbReference type="EMBL" id="JAERRJ010000008">
    <property type="protein sequence ID" value="MBL1076866.1"/>
    <property type="molecule type" value="Genomic_DNA"/>
</dbReference>
<dbReference type="InterPro" id="IPR051601">
    <property type="entry name" value="Serine_prot/Carboxylest_S33"/>
</dbReference>
<evidence type="ECO:0000259" key="6">
    <source>
        <dbReference type="Pfam" id="PF08386"/>
    </source>
</evidence>
<dbReference type="PANTHER" id="PTHR43248">
    <property type="entry name" value="2-SUCCINYL-6-HYDROXY-2,4-CYCLOHEXADIENE-1-CARBOXYLATE SYNTHASE"/>
    <property type="match status" value="1"/>
</dbReference>
<comment type="similarity">
    <text evidence="1">Belongs to the peptidase S33 family.</text>
</comment>
<comment type="caution">
    <text evidence="7">The sequence shown here is derived from an EMBL/GenBank/DDBJ whole genome shotgun (WGS) entry which is preliminary data.</text>
</comment>
<dbReference type="Proteomes" id="UP000602198">
    <property type="component" value="Unassembled WGS sequence"/>
</dbReference>
<reference evidence="7 8" key="1">
    <citation type="submission" date="2021-01" db="EMBL/GenBank/DDBJ databases">
        <title>WGS of actinomycetes isolated from Thailand.</title>
        <authorList>
            <person name="Thawai C."/>
        </authorList>
    </citation>
    <scope>NUCLEOTIDE SEQUENCE [LARGE SCALE GENOMIC DNA]</scope>
    <source>
        <strain evidence="7 8">LPG 2</strain>
    </source>
</reference>
<keyword evidence="3 7" id="KW-0378">Hydrolase</keyword>
<evidence type="ECO:0000256" key="1">
    <source>
        <dbReference type="ARBA" id="ARBA00010088"/>
    </source>
</evidence>
<dbReference type="SUPFAM" id="SSF53474">
    <property type="entry name" value="alpha/beta-Hydrolases"/>
    <property type="match status" value="1"/>
</dbReference>
<evidence type="ECO:0000256" key="2">
    <source>
        <dbReference type="ARBA" id="ARBA00022729"/>
    </source>
</evidence>
<gene>
    <name evidence="7" type="ORF">JK358_20950</name>
</gene>
<evidence type="ECO:0000259" key="5">
    <source>
        <dbReference type="Pfam" id="PF00561"/>
    </source>
</evidence>
<dbReference type="GO" id="GO:0016787">
    <property type="term" value="F:hydrolase activity"/>
    <property type="evidence" value="ECO:0007669"/>
    <property type="project" value="UniProtKB-KW"/>
</dbReference>
<dbReference type="Pfam" id="PF00561">
    <property type="entry name" value="Abhydrolase_1"/>
    <property type="match status" value="1"/>
</dbReference>
<protein>
    <submittedName>
        <fullName evidence="7">Alpha/beta fold hydrolase</fullName>
    </submittedName>
</protein>